<dbReference type="EMBL" id="AUWU02000007">
    <property type="protein sequence ID" value="KAH0570578.1"/>
    <property type="molecule type" value="Genomic_DNA"/>
</dbReference>
<sequence>MELLGCFLDLAREVSQKYNNDEFENLVQLIALGDKLKSQILAQLSENVDIIEIVSNYTELTEKISQNLFIRQDQKNQLLNKKFDLFTENKVQQLYDDTKAQLFSTLKTLINESNAQQLTPETLNNLSDQSDILHSILNDFAEYVIFEQSEFDQIQSLLAHILAMSE</sequence>
<dbReference type="EMBL" id="KI545953">
    <property type="protein sequence ID" value="EST49328.1"/>
    <property type="molecule type" value="Genomic_DNA"/>
</dbReference>
<evidence type="ECO:0000313" key="2">
    <source>
        <dbReference type="EMBL" id="KAH0570578.1"/>
    </source>
</evidence>
<reference evidence="2" key="2">
    <citation type="submission" date="2020-12" db="EMBL/GenBank/DDBJ databases">
        <title>New Spironucleus salmonicida genome in near-complete chromosomes.</title>
        <authorList>
            <person name="Xu F."/>
            <person name="Kurt Z."/>
            <person name="Jimenez-Gonzalez A."/>
            <person name="Astvaldsson A."/>
            <person name="Andersson J.O."/>
            <person name="Svard S.G."/>
        </authorList>
    </citation>
    <scope>NUCLEOTIDE SEQUENCE</scope>
    <source>
        <strain evidence="2">ATCC 50377</strain>
    </source>
</reference>
<keyword evidence="3" id="KW-1185">Reference proteome</keyword>
<protein>
    <submittedName>
        <fullName evidence="1">Uncharacterized protein</fullName>
    </submittedName>
</protein>
<reference evidence="1 2" key="1">
    <citation type="journal article" date="2014" name="PLoS Genet.">
        <title>The Genome of Spironucleus salmonicida Highlights a Fish Pathogen Adapted to Fluctuating Environments.</title>
        <authorList>
            <person name="Xu F."/>
            <person name="Jerlstrom-Hultqvist J."/>
            <person name="Einarsson E."/>
            <person name="Astvaldsson A."/>
            <person name="Svard S.G."/>
            <person name="Andersson J.O."/>
        </authorList>
    </citation>
    <scope>NUCLEOTIDE SEQUENCE</scope>
    <source>
        <strain evidence="2">ATCC 50377</strain>
    </source>
</reference>
<accession>V6LYJ8</accession>
<dbReference type="AlphaFoldDB" id="V6LYJ8"/>
<organism evidence="1">
    <name type="scientific">Spironucleus salmonicida</name>
    <dbReference type="NCBI Taxonomy" id="348837"/>
    <lineage>
        <taxon>Eukaryota</taxon>
        <taxon>Metamonada</taxon>
        <taxon>Diplomonadida</taxon>
        <taxon>Hexamitidae</taxon>
        <taxon>Hexamitinae</taxon>
        <taxon>Spironucleus</taxon>
    </lineage>
</organism>
<dbReference type="Proteomes" id="UP000018208">
    <property type="component" value="Unassembled WGS sequence"/>
</dbReference>
<dbReference type="VEuPathDB" id="GiardiaDB:SS50377_26860"/>
<name>V6LYJ8_9EUKA</name>
<proteinExistence type="predicted"/>
<evidence type="ECO:0000313" key="1">
    <source>
        <dbReference type="EMBL" id="EST49328.1"/>
    </source>
</evidence>
<evidence type="ECO:0000313" key="3">
    <source>
        <dbReference type="Proteomes" id="UP000018208"/>
    </source>
</evidence>
<gene>
    <name evidence="1" type="ORF">SS50377_10554</name>
    <name evidence="2" type="ORF">SS50377_26860</name>
</gene>